<comment type="caution">
    <text evidence="3">The sequence shown here is derived from an EMBL/GenBank/DDBJ whole genome shotgun (WGS) entry which is preliminary data.</text>
</comment>
<feature type="region of interest" description="Disordered" evidence="1">
    <location>
        <begin position="31"/>
        <end position="92"/>
    </location>
</feature>
<dbReference type="RefSeq" id="WP_413272167.1">
    <property type="nucleotide sequence ID" value="NZ_JBHFNQ010000151.1"/>
</dbReference>
<keyword evidence="2" id="KW-0732">Signal</keyword>
<evidence type="ECO:0000256" key="1">
    <source>
        <dbReference type="SAM" id="MobiDB-lite"/>
    </source>
</evidence>
<evidence type="ECO:0000313" key="4">
    <source>
        <dbReference type="Proteomes" id="UP001576774"/>
    </source>
</evidence>
<sequence>MPKQQLSPYLVSLTLLLICKLSTITPSLTQAQTTPTNQNTSSPWDQIDSSSAYEPPPDIGSPGRRESGGNRPGEISTQLKCPNDLQVPNPPLTALVPKVSEQTANSRTKITQLMGLTVQAHPTFLVYLPKTGANTVEFILNDADEKEVYRANFPTPKVPGIFGFKLPETAPALDVGKSYQWYFVIRCDRANRKKDLVVEGWIWRTQLRPAINEQIQKAGLRDRITLYRQHKIWYDALATLAQLHYSSPENLQVTTEWNELLRSAGLSEISEQMFISPIKP</sequence>
<evidence type="ECO:0000256" key="2">
    <source>
        <dbReference type="SAM" id="SignalP"/>
    </source>
</evidence>
<feature type="chain" id="PRO_5045100710" evidence="2">
    <location>
        <begin position="32"/>
        <end position="280"/>
    </location>
</feature>
<name>A0ABV4XA19_9CYAN</name>
<feature type="signal peptide" evidence="2">
    <location>
        <begin position="1"/>
        <end position="31"/>
    </location>
</feature>
<protein>
    <submittedName>
        <fullName evidence="3">DUF928 domain-containing protein</fullName>
    </submittedName>
</protein>
<organism evidence="3 4">
    <name type="scientific">Floridaenema aerugineum BLCC-F46</name>
    <dbReference type="NCBI Taxonomy" id="3153654"/>
    <lineage>
        <taxon>Bacteria</taxon>
        <taxon>Bacillati</taxon>
        <taxon>Cyanobacteriota</taxon>
        <taxon>Cyanophyceae</taxon>
        <taxon>Oscillatoriophycideae</taxon>
        <taxon>Aerosakkonematales</taxon>
        <taxon>Aerosakkonemataceae</taxon>
        <taxon>Floridanema</taxon>
        <taxon>Floridanema aerugineum</taxon>
    </lineage>
</organism>
<evidence type="ECO:0000313" key="3">
    <source>
        <dbReference type="EMBL" id="MFB2879116.1"/>
    </source>
</evidence>
<dbReference type="InterPro" id="IPR010328">
    <property type="entry name" value="DUF928"/>
</dbReference>
<feature type="compositionally biased region" description="Low complexity" evidence="1">
    <location>
        <begin position="32"/>
        <end position="43"/>
    </location>
</feature>
<dbReference type="EMBL" id="JBHFNQ010000151">
    <property type="protein sequence ID" value="MFB2879116.1"/>
    <property type="molecule type" value="Genomic_DNA"/>
</dbReference>
<proteinExistence type="predicted"/>
<keyword evidence="4" id="KW-1185">Reference proteome</keyword>
<dbReference type="Pfam" id="PF06051">
    <property type="entry name" value="DUF928"/>
    <property type="match status" value="1"/>
</dbReference>
<dbReference type="Proteomes" id="UP001576774">
    <property type="component" value="Unassembled WGS sequence"/>
</dbReference>
<gene>
    <name evidence="3" type="ORF">ACE1CC_19860</name>
</gene>
<reference evidence="3 4" key="1">
    <citation type="submission" date="2024-09" db="EMBL/GenBank/DDBJ databases">
        <title>Floridaenema gen nov. (Aerosakkonemataceae, Aerosakkonematales ord. nov., Cyanobacteria) from benthic tropical and subtropical fresh waters, with the description of four new species.</title>
        <authorList>
            <person name="Moretto J.A."/>
            <person name="Berthold D.E."/>
            <person name="Lefler F.W."/>
            <person name="Huang I.-S."/>
            <person name="Laughinghouse H. IV."/>
        </authorList>
    </citation>
    <scope>NUCLEOTIDE SEQUENCE [LARGE SCALE GENOMIC DNA]</scope>
    <source>
        <strain evidence="3 4">BLCC-F46</strain>
    </source>
</reference>
<accession>A0ABV4XA19</accession>